<dbReference type="AlphaFoldDB" id="A0A9D1HER4"/>
<keyword evidence="2" id="KW-0560">Oxidoreductase</keyword>
<evidence type="ECO:0000313" key="4">
    <source>
        <dbReference type="EMBL" id="HIU01859.1"/>
    </source>
</evidence>
<dbReference type="Pfam" id="PF00881">
    <property type="entry name" value="Nitroreductase"/>
    <property type="match status" value="1"/>
</dbReference>
<organism evidence="4 5">
    <name type="scientific">Candidatus Onthocola gallistercoris</name>
    <dbReference type="NCBI Taxonomy" id="2840876"/>
    <lineage>
        <taxon>Bacteria</taxon>
        <taxon>Bacillati</taxon>
        <taxon>Bacillota</taxon>
        <taxon>Bacilli</taxon>
        <taxon>Candidatus Onthocola</taxon>
    </lineage>
</organism>
<sequence length="173" mass="19115">MKLETLNSMKERRSIRSYKPDQITDEELNLVLEAGTWAPTGMGLQSPKIVAVQDKETISRLSKLNAQVMGTSNDPFYGAPTVLIVFGDSDRTTCVEDGSLVLGNMLLAAYAVGLGSCWIHRAKEVFNLPEGKKLKKLWGIPDNYVGIGHCILGYPACDMPEPKKRKGDYILRV</sequence>
<name>A0A9D1HER4_9FIRM</name>
<evidence type="ECO:0000313" key="5">
    <source>
        <dbReference type="Proteomes" id="UP000824164"/>
    </source>
</evidence>
<dbReference type="EMBL" id="DVLT01000006">
    <property type="protein sequence ID" value="HIU01859.1"/>
    <property type="molecule type" value="Genomic_DNA"/>
</dbReference>
<evidence type="ECO:0000256" key="2">
    <source>
        <dbReference type="ARBA" id="ARBA00023002"/>
    </source>
</evidence>
<gene>
    <name evidence="4" type="ORF">IAB63_01220</name>
</gene>
<comment type="similarity">
    <text evidence="1">Belongs to the nitroreductase family.</text>
</comment>
<reference evidence="4" key="2">
    <citation type="journal article" date="2021" name="PeerJ">
        <title>Extensive microbial diversity within the chicken gut microbiome revealed by metagenomics and culture.</title>
        <authorList>
            <person name="Gilroy R."/>
            <person name="Ravi A."/>
            <person name="Getino M."/>
            <person name="Pursley I."/>
            <person name="Horton D.L."/>
            <person name="Alikhan N.F."/>
            <person name="Baker D."/>
            <person name="Gharbi K."/>
            <person name="Hall N."/>
            <person name="Watson M."/>
            <person name="Adriaenssens E.M."/>
            <person name="Foster-Nyarko E."/>
            <person name="Jarju S."/>
            <person name="Secka A."/>
            <person name="Antonio M."/>
            <person name="Oren A."/>
            <person name="Chaudhuri R.R."/>
            <person name="La Ragione R."/>
            <person name="Hildebrand F."/>
            <person name="Pallen M.J."/>
        </authorList>
    </citation>
    <scope>NUCLEOTIDE SEQUENCE</scope>
    <source>
        <strain evidence="4">CHK187-14744</strain>
    </source>
</reference>
<dbReference type="Gene3D" id="3.40.109.10">
    <property type="entry name" value="NADH Oxidase"/>
    <property type="match status" value="1"/>
</dbReference>
<evidence type="ECO:0000256" key="1">
    <source>
        <dbReference type="ARBA" id="ARBA00007118"/>
    </source>
</evidence>
<accession>A0A9D1HER4</accession>
<evidence type="ECO:0000259" key="3">
    <source>
        <dbReference type="Pfam" id="PF00881"/>
    </source>
</evidence>
<dbReference type="InterPro" id="IPR029479">
    <property type="entry name" value="Nitroreductase"/>
</dbReference>
<reference evidence="4" key="1">
    <citation type="submission" date="2020-10" db="EMBL/GenBank/DDBJ databases">
        <authorList>
            <person name="Gilroy R."/>
        </authorList>
    </citation>
    <scope>NUCLEOTIDE SEQUENCE</scope>
    <source>
        <strain evidence="4">CHK187-14744</strain>
    </source>
</reference>
<feature type="domain" description="Nitroreductase" evidence="3">
    <location>
        <begin position="10"/>
        <end position="154"/>
    </location>
</feature>
<dbReference type="PANTHER" id="PTHR43673">
    <property type="entry name" value="NAD(P)H NITROREDUCTASE YDGI-RELATED"/>
    <property type="match status" value="1"/>
</dbReference>
<protein>
    <submittedName>
        <fullName evidence="4">Nitroreductase</fullName>
    </submittedName>
</protein>
<dbReference type="InterPro" id="IPR000415">
    <property type="entry name" value="Nitroreductase-like"/>
</dbReference>
<comment type="caution">
    <text evidence="4">The sequence shown here is derived from an EMBL/GenBank/DDBJ whole genome shotgun (WGS) entry which is preliminary data.</text>
</comment>
<dbReference type="GO" id="GO:0016491">
    <property type="term" value="F:oxidoreductase activity"/>
    <property type="evidence" value="ECO:0007669"/>
    <property type="project" value="UniProtKB-KW"/>
</dbReference>
<proteinExistence type="inferred from homology"/>
<dbReference type="SUPFAM" id="SSF55469">
    <property type="entry name" value="FMN-dependent nitroreductase-like"/>
    <property type="match status" value="1"/>
</dbReference>
<dbReference type="PANTHER" id="PTHR43673:SF10">
    <property type="entry name" value="NADH DEHYDROGENASE_NAD(P)H NITROREDUCTASE XCC3605-RELATED"/>
    <property type="match status" value="1"/>
</dbReference>
<dbReference type="Proteomes" id="UP000824164">
    <property type="component" value="Unassembled WGS sequence"/>
</dbReference>
<dbReference type="CDD" id="cd02136">
    <property type="entry name" value="PnbA_NfnB-like"/>
    <property type="match status" value="1"/>
</dbReference>